<dbReference type="InterPro" id="IPR050857">
    <property type="entry name" value="D-2-hydroxyacid_DH"/>
</dbReference>
<gene>
    <name evidence="7" type="ORF">SAMN04488103_10167</name>
</gene>
<dbReference type="GO" id="GO:0016616">
    <property type="term" value="F:oxidoreductase activity, acting on the CH-OH group of donors, NAD or NADP as acceptor"/>
    <property type="evidence" value="ECO:0007669"/>
    <property type="project" value="InterPro"/>
</dbReference>
<dbReference type="SUPFAM" id="SSF51735">
    <property type="entry name" value="NAD(P)-binding Rossmann-fold domains"/>
    <property type="match status" value="1"/>
</dbReference>
<dbReference type="Pfam" id="PF00389">
    <property type="entry name" value="2-Hacid_dh"/>
    <property type="match status" value="1"/>
</dbReference>
<dbReference type="PROSITE" id="PS00671">
    <property type="entry name" value="D_2_HYDROXYACID_DH_3"/>
    <property type="match status" value="1"/>
</dbReference>
<protein>
    <submittedName>
        <fullName evidence="7">D-3-phosphoglycerate dehydrogenase</fullName>
    </submittedName>
</protein>
<feature type="domain" description="D-isomer specific 2-hydroxyacid dehydrogenase catalytic" evidence="5">
    <location>
        <begin position="4"/>
        <end position="311"/>
    </location>
</feature>
<keyword evidence="2 4" id="KW-0560">Oxidoreductase</keyword>
<evidence type="ECO:0000256" key="1">
    <source>
        <dbReference type="ARBA" id="ARBA00005854"/>
    </source>
</evidence>
<evidence type="ECO:0000313" key="8">
    <source>
        <dbReference type="Proteomes" id="UP000198761"/>
    </source>
</evidence>
<dbReference type="Pfam" id="PF02826">
    <property type="entry name" value="2-Hacid_dh_C"/>
    <property type="match status" value="1"/>
</dbReference>
<feature type="domain" description="D-isomer specific 2-hydroxyacid dehydrogenase NAD-binding" evidence="6">
    <location>
        <begin position="106"/>
        <end position="282"/>
    </location>
</feature>
<dbReference type="PANTHER" id="PTHR42789">
    <property type="entry name" value="D-ISOMER SPECIFIC 2-HYDROXYACID DEHYDROGENASE FAMILY PROTEIN (AFU_ORTHOLOGUE AFUA_6G10090)"/>
    <property type="match status" value="1"/>
</dbReference>
<evidence type="ECO:0000313" key="7">
    <source>
        <dbReference type="EMBL" id="SEM41007.1"/>
    </source>
</evidence>
<dbReference type="RefSeq" id="WP_091295086.1">
    <property type="nucleotide sequence ID" value="NZ_FOCE01000001.1"/>
</dbReference>
<dbReference type="InterPro" id="IPR006139">
    <property type="entry name" value="D-isomer_2_OHA_DH_cat_dom"/>
</dbReference>
<dbReference type="EMBL" id="FOCE01000001">
    <property type="protein sequence ID" value="SEM41007.1"/>
    <property type="molecule type" value="Genomic_DNA"/>
</dbReference>
<evidence type="ECO:0000259" key="6">
    <source>
        <dbReference type="Pfam" id="PF02826"/>
    </source>
</evidence>
<accession>A0A1H7Y6P3</accession>
<dbReference type="GO" id="GO:0051287">
    <property type="term" value="F:NAD binding"/>
    <property type="evidence" value="ECO:0007669"/>
    <property type="project" value="InterPro"/>
</dbReference>
<dbReference type="SUPFAM" id="SSF52283">
    <property type="entry name" value="Formate/glycerate dehydrogenase catalytic domain-like"/>
    <property type="match status" value="1"/>
</dbReference>
<reference evidence="7 8" key="1">
    <citation type="submission" date="2016-10" db="EMBL/GenBank/DDBJ databases">
        <authorList>
            <person name="de Groot N.N."/>
        </authorList>
    </citation>
    <scope>NUCLEOTIDE SEQUENCE [LARGE SCALE GENOMIC DNA]</scope>
    <source>
        <strain evidence="7 8">DSM 3857</strain>
    </source>
</reference>
<dbReference type="InterPro" id="IPR006140">
    <property type="entry name" value="D-isomer_DH_NAD-bd"/>
</dbReference>
<name>A0A1H7Y6P3_9RHOB</name>
<dbReference type="InterPro" id="IPR036291">
    <property type="entry name" value="NAD(P)-bd_dom_sf"/>
</dbReference>
<dbReference type="Proteomes" id="UP000198761">
    <property type="component" value="Unassembled WGS sequence"/>
</dbReference>
<evidence type="ECO:0000256" key="2">
    <source>
        <dbReference type="ARBA" id="ARBA00023002"/>
    </source>
</evidence>
<keyword evidence="8" id="KW-1185">Reference proteome</keyword>
<organism evidence="7 8">
    <name type="scientific">Gemmobacter aquatilis</name>
    <dbReference type="NCBI Taxonomy" id="933059"/>
    <lineage>
        <taxon>Bacteria</taxon>
        <taxon>Pseudomonadati</taxon>
        <taxon>Pseudomonadota</taxon>
        <taxon>Alphaproteobacteria</taxon>
        <taxon>Rhodobacterales</taxon>
        <taxon>Paracoccaceae</taxon>
        <taxon>Gemmobacter</taxon>
    </lineage>
</organism>
<sequence length="326" mass="34056">MPHVLVAGKIHPSGLALLRGAAGVSFDMVEEVSEPSYAPLIDKADALVLRTQPLGAETVARAARLQIVSRHGVGFDAVDVAALNARGIALSVVGDVNTVAVAEHAMMMMLAATKRVLRADRAVRDPSGWGWRNRLEAGELGGKTLLLLGFGRIGRQVAKLAAAFDMTIIAHDPWLERQGWPEGAVRPVSDLGQALALADVISVHMPKADRPALGAAELAQVKPGVVIVNTARGGIVDEAALAVAVQEGRVGAAGLDVFDDEPPAPAHPLLRFDQVLLSPHIGGLTAEGAERLAIHSVQNVLDFFAGRLDPALVVNAGALARKEAAK</sequence>
<evidence type="ECO:0000256" key="4">
    <source>
        <dbReference type="RuleBase" id="RU003719"/>
    </source>
</evidence>
<keyword evidence="3" id="KW-0520">NAD</keyword>
<dbReference type="InterPro" id="IPR029753">
    <property type="entry name" value="D-isomer_DH_CS"/>
</dbReference>
<dbReference type="AlphaFoldDB" id="A0A1H7Y6P3"/>
<dbReference type="STRING" id="933059.SAMN04488103_10167"/>
<evidence type="ECO:0000259" key="5">
    <source>
        <dbReference type="Pfam" id="PF00389"/>
    </source>
</evidence>
<dbReference type="PANTHER" id="PTHR42789:SF1">
    <property type="entry name" value="D-ISOMER SPECIFIC 2-HYDROXYACID DEHYDROGENASE FAMILY PROTEIN (AFU_ORTHOLOGUE AFUA_6G10090)"/>
    <property type="match status" value="1"/>
</dbReference>
<dbReference type="Gene3D" id="3.40.50.720">
    <property type="entry name" value="NAD(P)-binding Rossmann-like Domain"/>
    <property type="match status" value="2"/>
</dbReference>
<comment type="similarity">
    <text evidence="1 4">Belongs to the D-isomer specific 2-hydroxyacid dehydrogenase family.</text>
</comment>
<dbReference type="OrthoDB" id="9793626at2"/>
<proteinExistence type="inferred from homology"/>
<evidence type="ECO:0000256" key="3">
    <source>
        <dbReference type="ARBA" id="ARBA00023027"/>
    </source>
</evidence>